<evidence type="ECO:0000256" key="5">
    <source>
        <dbReference type="ARBA" id="ARBA00022553"/>
    </source>
</evidence>
<dbReference type="PANTHER" id="PTHR44936">
    <property type="entry name" value="SENSOR PROTEIN CREC"/>
    <property type="match status" value="1"/>
</dbReference>
<dbReference type="InterPro" id="IPR047770">
    <property type="entry name" value="RegB"/>
</dbReference>
<dbReference type="GO" id="GO:0005886">
    <property type="term" value="C:plasma membrane"/>
    <property type="evidence" value="ECO:0007669"/>
    <property type="project" value="UniProtKB-SubCell"/>
</dbReference>
<dbReference type="SMART" id="SM00388">
    <property type="entry name" value="HisKA"/>
    <property type="match status" value="1"/>
</dbReference>
<evidence type="ECO:0000256" key="7">
    <source>
        <dbReference type="ARBA" id="ARBA00022741"/>
    </source>
</evidence>
<dbReference type="InterPro" id="IPR005467">
    <property type="entry name" value="His_kinase_dom"/>
</dbReference>
<proteinExistence type="predicted"/>
<evidence type="ECO:0000256" key="1">
    <source>
        <dbReference type="ARBA" id="ARBA00000085"/>
    </source>
</evidence>
<evidence type="ECO:0000256" key="8">
    <source>
        <dbReference type="ARBA" id="ARBA00022777"/>
    </source>
</evidence>
<dbReference type="KEGG" id="daa:AKL17_4497"/>
<keyword evidence="10" id="KW-0812">Transmembrane</keyword>
<dbReference type="STRING" id="1335048.AKL17_4497"/>
<evidence type="ECO:0000313" key="13">
    <source>
        <dbReference type="Proteomes" id="UP000076128"/>
    </source>
</evidence>
<dbReference type="PRINTS" id="PR00344">
    <property type="entry name" value="BCTRLSENSOR"/>
</dbReference>
<evidence type="ECO:0000259" key="11">
    <source>
        <dbReference type="PROSITE" id="PS50109"/>
    </source>
</evidence>
<dbReference type="Pfam" id="PF02518">
    <property type="entry name" value="HATPase_c"/>
    <property type="match status" value="1"/>
</dbReference>
<evidence type="ECO:0000256" key="6">
    <source>
        <dbReference type="ARBA" id="ARBA00022679"/>
    </source>
</evidence>
<feature type="domain" description="Histidine kinase" evidence="11">
    <location>
        <begin position="217"/>
        <end position="444"/>
    </location>
</feature>
<feature type="transmembrane region" description="Helical" evidence="10">
    <location>
        <begin position="20"/>
        <end position="40"/>
    </location>
</feature>
<dbReference type="EMBL" id="CP012661">
    <property type="protein sequence ID" value="AMY71709.1"/>
    <property type="molecule type" value="Genomic_DNA"/>
</dbReference>
<accession>A0A165SVX6</accession>
<keyword evidence="9" id="KW-0067">ATP-binding</keyword>
<feature type="transmembrane region" description="Helical" evidence="10">
    <location>
        <begin position="164"/>
        <end position="181"/>
    </location>
</feature>
<protein>
    <recommendedName>
        <fullName evidence="3">histidine kinase</fullName>
        <ecNumber evidence="3">2.7.13.3</ecNumber>
    </recommendedName>
</protein>
<dbReference type="SUPFAM" id="SSF55874">
    <property type="entry name" value="ATPase domain of HSP90 chaperone/DNA topoisomerase II/histidine kinase"/>
    <property type="match status" value="1"/>
</dbReference>
<keyword evidence="5" id="KW-0597">Phosphoprotein</keyword>
<evidence type="ECO:0000256" key="2">
    <source>
        <dbReference type="ARBA" id="ARBA00004651"/>
    </source>
</evidence>
<keyword evidence="13" id="KW-1185">Reference proteome</keyword>
<evidence type="ECO:0000256" key="4">
    <source>
        <dbReference type="ARBA" id="ARBA00022475"/>
    </source>
</evidence>
<evidence type="ECO:0000256" key="3">
    <source>
        <dbReference type="ARBA" id="ARBA00012438"/>
    </source>
</evidence>
<dbReference type="InterPro" id="IPR036097">
    <property type="entry name" value="HisK_dim/P_sf"/>
</dbReference>
<dbReference type="Gene3D" id="3.30.565.10">
    <property type="entry name" value="Histidine kinase-like ATPase, C-terminal domain"/>
    <property type="match status" value="1"/>
</dbReference>
<dbReference type="PATRIC" id="fig|1335048.3.peg.4670"/>
<dbReference type="SUPFAM" id="SSF47384">
    <property type="entry name" value="Homodimeric domain of signal transducing histidine kinase"/>
    <property type="match status" value="1"/>
</dbReference>
<dbReference type="OrthoDB" id="9785252at2"/>
<keyword evidence="10" id="KW-0472">Membrane</keyword>
<dbReference type="PANTHER" id="PTHR44936:SF10">
    <property type="entry name" value="SENSOR PROTEIN RSTB"/>
    <property type="match status" value="1"/>
</dbReference>
<dbReference type="GO" id="GO:0005524">
    <property type="term" value="F:ATP binding"/>
    <property type="evidence" value="ECO:0007669"/>
    <property type="project" value="UniProtKB-KW"/>
</dbReference>
<feature type="transmembrane region" description="Helical" evidence="10">
    <location>
        <begin position="93"/>
        <end position="114"/>
    </location>
</feature>
<dbReference type="AlphaFoldDB" id="A0A165SVX6"/>
<dbReference type="InterPro" id="IPR003661">
    <property type="entry name" value="HisK_dim/P_dom"/>
</dbReference>
<dbReference type="InterPro" id="IPR003594">
    <property type="entry name" value="HATPase_dom"/>
</dbReference>
<dbReference type="Pfam" id="PF00512">
    <property type="entry name" value="HisKA"/>
    <property type="match status" value="1"/>
</dbReference>
<dbReference type="GO" id="GO:0000155">
    <property type="term" value="F:phosphorelay sensor kinase activity"/>
    <property type="evidence" value="ECO:0007669"/>
    <property type="project" value="InterPro"/>
</dbReference>
<feature type="transmembrane region" description="Helical" evidence="10">
    <location>
        <begin position="52"/>
        <end position="73"/>
    </location>
</feature>
<evidence type="ECO:0000256" key="10">
    <source>
        <dbReference type="SAM" id="Phobius"/>
    </source>
</evidence>
<dbReference type="NCBIfam" id="NF033792">
    <property type="entry name" value="ActS_PrrB_HisK"/>
    <property type="match status" value="1"/>
</dbReference>
<dbReference type="EC" id="2.7.13.3" evidence="3"/>
<comment type="catalytic activity">
    <reaction evidence="1">
        <text>ATP + protein L-histidine = ADP + protein N-phospho-L-histidine.</text>
        <dbReference type="EC" id="2.7.13.3"/>
    </reaction>
</comment>
<keyword evidence="8 12" id="KW-0418">Kinase</keyword>
<evidence type="ECO:0000313" key="12">
    <source>
        <dbReference type="EMBL" id="AMY71709.1"/>
    </source>
</evidence>
<name>A0A165SVX6_9RHOB</name>
<dbReference type="InterPro" id="IPR036890">
    <property type="entry name" value="HATPase_C_sf"/>
</dbReference>
<dbReference type="NCBIfam" id="NF045988">
    <property type="entry name" value="HisKinRegBRhodob"/>
    <property type="match status" value="1"/>
</dbReference>
<dbReference type="Proteomes" id="UP000076128">
    <property type="component" value="Chromosome"/>
</dbReference>
<dbReference type="Gene3D" id="1.10.287.130">
    <property type="match status" value="1"/>
</dbReference>
<sequence>MTDPSDAIPRETHSDWVRLQTLILLRWGAITGQLVAITVASRVYGIQFNLGACFLVVGAAIIANLVSIFVYPANKRLTQTEATMTLLFDTAQLALLLALTGGLHNPFALLILAPATIGASALQTRATVFLAAATIAMVTLFGYANLPLRMADGSQIRVPPLVEFGHWLAIVIGVLFFGIYARRVSSEIHTMGDALLATQMALAREQKLTDLGGVVAAAAHELGTPLATIKLVSAELIDELADRPDLREDAELIRSQADRCRDILRSMGRSGKSDRLMHSAPILQVLRDAAEPHAARGKALHFDAAPGPGGDDRQPMILRQSEVMHGLRNLVQNAVDFARANVWIDVEWTPSQISIRIVDDGPGYPPQLFGRLGDPFTRRRRTEEDRARRPEYEGMGLGLFIAKTLLERTGAELTFANAADPFLTADERPQRCGAIVEVIWPRDRIAAPESGPLGDNLRIES</sequence>
<dbReference type="CDD" id="cd00082">
    <property type="entry name" value="HisKA"/>
    <property type="match status" value="1"/>
</dbReference>
<keyword evidence="6" id="KW-0808">Transferase</keyword>
<feature type="transmembrane region" description="Helical" evidence="10">
    <location>
        <begin position="126"/>
        <end position="144"/>
    </location>
</feature>
<reference evidence="12 13" key="1">
    <citation type="submission" date="2015-09" db="EMBL/GenBank/DDBJ databases">
        <title>Complete genome sequence of Defluviimonas alba cai42t isolated from an oilfield in Xinjiang.</title>
        <authorList>
            <person name="Geng S."/>
            <person name="Pan X."/>
            <person name="Wu X."/>
        </authorList>
    </citation>
    <scope>NUCLEOTIDE SEQUENCE [LARGE SCALE GENOMIC DNA]</scope>
    <source>
        <strain evidence="13">cai42</strain>
    </source>
</reference>
<evidence type="ECO:0000256" key="9">
    <source>
        <dbReference type="ARBA" id="ARBA00022840"/>
    </source>
</evidence>
<dbReference type="InterPro" id="IPR004358">
    <property type="entry name" value="Sig_transdc_His_kin-like_C"/>
</dbReference>
<dbReference type="RefSeq" id="WP_066817305.1">
    <property type="nucleotide sequence ID" value="NZ_CP012661.1"/>
</dbReference>
<keyword evidence="7" id="KW-0547">Nucleotide-binding</keyword>
<keyword evidence="10" id="KW-1133">Transmembrane helix</keyword>
<gene>
    <name evidence="12" type="ORF">AKL17_4497</name>
</gene>
<keyword evidence="4" id="KW-1003">Cell membrane</keyword>
<organism evidence="12 13">
    <name type="scientific">Frigidibacter mobilis</name>
    <dbReference type="NCBI Taxonomy" id="1335048"/>
    <lineage>
        <taxon>Bacteria</taxon>
        <taxon>Pseudomonadati</taxon>
        <taxon>Pseudomonadota</taxon>
        <taxon>Alphaproteobacteria</taxon>
        <taxon>Rhodobacterales</taxon>
        <taxon>Paracoccaceae</taxon>
        <taxon>Frigidibacter</taxon>
    </lineage>
</organism>
<dbReference type="InterPro" id="IPR050980">
    <property type="entry name" value="2C_sensor_his_kinase"/>
</dbReference>
<dbReference type="SMART" id="SM00387">
    <property type="entry name" value="HATPase_c"/>
    <property type="match status" value="1"/>
</dbReference>
<dbReference type="PROSITE" id="PS50109">
    <property type="entry name" value="HIS_KIN"/>
    <property type="match status" value="1"/>
</dbReference>
<comment type="subcellular location">
    <subcellularLocation>
        <location evidence="2">Cell membrane</location>
        <topology evidence="2">Multi-pass membrane protein</topology>
    </subcellularLocation>
</comment>